<sequence length="308" mass="34626">MPDLIAAWSPEQKNAFGKTPITFQHKLPESRLFEDEALARVLDAYPAELYDINLFDFDADGQHTMRTGARGRRSGREVLEGVKEGRIWVQLRRAESWYPKLGPLIEEAFAGISGQAKGFRPIQLNGQLILSAPGAKVPFHADAPGVVLFHLRGRKRIWIYPPDETHMPQKGMENILLKQQTEDLPYRREMDAAAQVFDLEPGLAAAWPLHAPHRIENLGTFNVSLSVDYQTWESRLINGAHYANGVFRRWGLPVAAMGKTPALARAALWAASLGLKRARLVEDRIKGFERSFELGMDAPPETRLRAET</sequence>
<dbReference type="Gene3D" id="2.60.120.650">
    <property type="entry name" value="Cupin"/>
    <property type="match status" value="1"/>
</dbReference>
<accession>A0A0P0NYU2</accession>
<dbReference type="KEGG" id="chq:AQ619_06205"/>
<dbReference type="InterPro" id="IPR003347">
    <property type="entry name" value="JmjC_dom"/>
</dbReference>
<gene>
    <name evidence="2" type="ORF">AQ619_06205</name>
</gene>
<organism evidence="2 3">
    <name type="scientific">Caulobacter henricii</name>
    <dbReference type="NCBI Taxonomy" id="69395"/>
    <lineage>
        <taxon>Bacteria</taxon>
        <taxon>Pseudomonadati</taxon>
        <taxon>Pseudomonadota</taxon>
        <taxon>Alphaproteobacteria</taxon>
        <taxon>Caulobacterales</taxon>
        <taxon>Caulobacteraceae</taxon>
        <taxon>Caulobacter</taxon>
    </lineage>
</organism>
<dbReference type="STRING" id="69395.AQ619_06205"/>
<dbReference type="Proteomes" id="UP000056905">
    <property type="component" value="Chromosome"/>
</dbReference>
<reference evidence="2 3" key="1">
    <citation type="submission" date="2015-10" db="EMBL/GenBank/DDBJ databases">
        <title>Conservation of the essential genome among Caulobacter and Brevundimonas species.</title>
        <authorList>
            <person name="Scott D."/>
            <person name="Ely B."/>
        </authorList>
    </citation>
    <scope>NUCLEOTIDE SEQUENCE [LARGE SCALE GENOMIC DNA]</scope>
    <source>
        <strain evidence="2 3">CB4</strain>
    </source>
</reference>
<evidence type="ECO:0000259" key="1">
    <source>
        <dbReference type="PROSITE" id="PS51184"/>
    </source>
</evidence>
<proteinExistence type="predicted"/>
<evidence type="ECO:0000313" key="2">
    <source>
        <dbReference type="EMBL" id="ALL12974.1"/>
    </source>
</evidence>
<dbReference type="AlphaFoldDB" id="A0A0P0NYU2"/>
<dbReference type="SUPFAM" id="SSF51197">
    <property type="entry name" value="Clavaminate synthase-like"/>
    <property type="match status" value="1"/>
</dbReference>
<keyword evidence="3" id="KW-1185">Reference proteome</keyword>
<protein>
    <recommendedName>
        <fullName evidence="1">JmjC domain-containing protein</fullName>
    </recommendedName>
</protein>
<feature type="domain" description="JmjC" evidence="1">
    <location>
        <begin position="94"/>
        <end position="246"/>
    </location>
</feature>
<dbReference type="PROSITE" id="PS51184">
    <property type="entry name" value="JMJC"/>
    <property type="match status" value="1"/>
</dbReference>
<evidence type="ECO:0000313" key="3">
    <source>
        <dbReference type="Proteomes" id="UP000056905"/>
    </source>
</evidence>
<dbReference type="RefSeq" id="WP_062145527.1">
    <property type="nucleotide sequence ID" value="NZ_CP013002.1"/>
</dbReference>
<name>A0A0P0NYU2_9CAUL</name>
<dbReference type="OrthoDB" id="7977346at2"/>
<dbReference type="EMBL" id="CP013002">
    <property type="protein sequence ID" value="ALL12974.1"/>
    <property type="molecule type" value="Genomic_DNA"/>
</dbReference>